<reference evidence="5" key="1">
    <citation type="journal article" date="2019" name="Int. J. Syst. Evol. Microbiol.">
        <title>The Global Catalogue of Microorganisms (GCM) 10K type strain sequencing project: providing services to taxonomists for standard genome sequencing and annotation.</title>
        <authorList>
            <consortium name="The Broad Institute Genomics Platform"/>
            <consortium name="The Broad Institute Genome Sequencing Center for Infectious Disease"/>
            <person name="Wu L."/>
            <person name="Ma J."/>
        </authorList>
    </citation>
    <scope>NUCLEOTIDE SEQUENCE [LARGE SCALE GENOMIC DNA]</scope>
    <source>
        <strain evidence="5">ICMP 6774ER</strain>
    </source>
</reference>
<evidence type="ECO:0000256" key="1">
    <source>
        <dbReference type="ARBA" id="ARBA00023015"/>
    </source>
</evidence>
<evidence type="ECO:0000259" key="3">
    <source>
        <dbReference type="Pfam" id="PF02909"/>
    </source>
</evidence>
<dbReference type="Proteomes" id="UP001597368">
    <property type="component" value="Unassembled WGS sequence"/>
</dbReference>
<gene>
    <name evidence="4" type="ORF">ACFSKW_04900</name>
</gene>
<sequence length="142" mass="15435">MQHHDSDDAGAVRPQEDHGVGVRACHDLAAFARHPNTAKLLSTTTIRSPRTLEMYERAVALLERAGWPSDQVVAVFTAIESFAIGSALDLAAPDVMIDPSSQEVPLLSVALKGARPERAMQAFELGLEAIIHGLDERLRRLC</sequence>
<comment type="caution">
    <text evidence="4">The sequence shown here is derived from an EMBL/GenBank/DDBJ whole genome shotgun (WGS) entry which is preliminary data.</text>
</comment>
<dbReference type="Pfam" id="PF02909">
    <property type="entry name" value="TetR_C_1"/>
    <property type="match status" value="1"/>
</dbReference>
<keyword evidence="5" id="KW-1185">Reference proteome</keyword>
<accession>A0ABW4SPE9</accession>
<organism evidence="4 5">
    <name type="scientific">Nonomuraea mangrovi</name>
    <dbReference type="NCBI Taxonomy" id="2316207"/>
    <lineage>
        <taxon>Bacteria</taxon>
        <taxon>Bacillati</taxon>
        <taxon>Actinomycetota</taxon>
        <taxon>Actinomycetes</taxon>
        <taxon>Streptosporangiales</taxon>
        <taxon>Streptosporangiaceae</taxon>
        <taxon>Nonomuraea</taxon>
    </lineage>
</organism>
<dbReference type="EMBL" id="JBHUFV010000005">
    <property type="protein sequence ID" value="MFD1930814.1"/>
    <property type="molecule type" value="Genomic_DNA"/>
</dbReference>
<name>A0ABW4SPE9_9ACTN</name>
<feature type="domain" description="Tetracycline repressor TetR C-terminal" evidence="3">
    <location>
        <begin position="28"/>
        <end position="137"/>
    </location>
</feature>
<protein>
    <submittedName>
        <fullName evidence="4">TetR/AcrR family transcriptional regulator C-terminal domain-containing protein</fullName>
    </submittedName>
</protein>
<dbReference type="InterPro" id="IPR036271">
    <property type="entry name" value="Tet_transcr_reg_TetR-rel_C_sf"/>
</dbReference>
<evidence type="ECO:0000256" key="2">
    <source>
        <dbReference type="ARBA" id="ARBA00023163"/>
    </source>
</evidence>
<dbReference type="InterPro" id="IPR004111">
    <property type="entry name" value="Repressor_TetR_C"/>
</dbReference>
<dbReference type="Gene3D" id="1.10.357.10">
    <property type="entry name" value="Tetracycline Repressor, domain 2"/>
    <property type="match status" value="1"/>
</dbReference>
<evidence type="ECO:0000313" key="4">
    <source>
        <dbReference type="EMBL" id="MFD1930814.1"/>
    </source>
</evidence>
<keyword evidence="1" id="KW-0805">Transcription regulation</keyword>
<proteinExistence type="predicted"/>
<dbReference type="SUPFAM" id="SSF48498">
    <property type="entry name" value="Tetracyclin repressor-like, C-terminal domain"/>
    <property type="match status" value="1"/>
</dbReference>
<keyword evidence="2" id="KW-0804">Transcription</keyword>
<evidence type="ECO:0000313" key="5">
    <source>
        <dbReference type="Proteomes" id="UP001597368"/>
    </source>
</evidence>